<proteinExistence type="predicted"/>
<dbReference type="EMBL" id="CACVKT020003693">
    <property type="protein sequence ID" value="CAC5385327.1"/>
    <property type="molecule type" value="Genomic_DNA"/>
</dbReference>
<protein>
    <submittedName>
        <fullName evidence="3">Uncharacterized protein</fullName>
    </submittedName>
</protein>
<dbReference type="InterPro" id="IPR022894">
    <property type="entry name" value="Oligoribonuclease"/>
</dbReference>
<keyword evidence="2" id="KW-0732">Signal</keyword>
<gene>
    <name evidence="3" type="ORF">MCOR_20881</name>
</gene>
<sequence>MNNFSVLCICWLKILYAQLGKFKKLFNKSLGAERLEADSEDSEDKNAECGTIRLIRTCSKSFVKVVDERNGVHGDFKTYMKAIGDKVNFIRYKHNRFNVFFQLGHTTYHHRNNIKTFLESIHGCTNKLLSSVLVDIKEPLYIAGSRALGLISKLVCGPLWRKIEDSSHVFYLNELLSALFDFLEMGKVDSSIILSGNLKPFPDQINNDEILNELLKPDDSDELTEQILQSLFTVMITLSKRQAGDHLPGGKFSTPTQLTREQTRSCLKHNKLPEFFFGQLDFLMKYRPNSTTLCNEAHLLFSHNKTDKWLNNLPASERNQMIEDNRKEGRKIRLQFKESLKQIESERLIKLRKKEEGD</sequence>
<evidence type="ECO:0000256" key="1">
    <source>
        <dbReference type="ARBA" id="ARBA00022722"/>
    </source>
</evidence>
<accession>A0A6J8BSL8</accession>
<dbReference type="OrthoDB" id="6414146at2759"/>
<feature type="signal peptide" evidence="2">
    <location>
        <begin position="1"/>
        <end position="17"/>
    </location>
</feature>
<keyword evidence="4" id="KW-1185">Reference proteome</keyword>
<organism evidence="3 4">
    <name type="scientific">Mytilus coruscus</name>
    <name type="common">Sea mussel</name>
    <dbReference type="NCBI Taxonomy" id="42192"/>
    <lineage>
        <taxon>Eukaryota</taxon>
        <taxon>Metazoa</taxon>
        <taxon>Spiralia</taxon>
        <taxon>Lophotrochozoa</taxon>
        <taxon>Mollusca</taxon>
        <taxon>Bivalvia</taxon>
        <taxon>Autobranchia</taxon>
        <taxon>Pteriomorphia</taxon>
        <taxon>Mytilida</taxon>
        <taxon>Mytiloidea</taxon>
        <taxon>Mytilidae</taxon>
        <taxon>Mytilinae</taxon>
        <taxon>Mytilus</taxon>
    </lineage>
</organism>
<dbReference type="GO" id="GO:0000175">
    <property type="term" value="F:3'-5'-RNA exonuclease activity"/>
    <property type="evidence" value="ECO:0007669"/>
    <property type="project" value="InterPro"/>
</dbReference>
<keyword evidence="1" id="KW-0540">Nuclease</keyword>
<dbReference type="PANTHER" id="PTHR11046">
    <property type="entry name" value="OLIGORIBONUCLEASE, MITOCHONDRIAL"/>
    <property type="match status" value="1"/>
</dbReference>
<dbReference type="Proteomes" id="UP000507470">
    <property type="component" value="Unassembled WGS sequence"/>
</dbReference>
<evidence type="ECO:0000313" key="4">
    <source>
        <dbReference type="Proteomes" id="UP000507470"/>
    </source>
</evidence>
<keyword evidence="1" id="KW-0378">Hydrolase</keyword>
<name>A0A6J8BSL8_MYTCO</name>
<dbReference type="PANTHER" id="PTHR11046:SF25">
    <property type="match status" value="1"/>
</dbReference>
<reference evidence="3 4" key="1">
    <citation type="submission" date="2020-06" db="EMBL/GenBank/DDBJ databases">
        <authorList>
            <person name="Li R."/>
            <person name="Bekaert M."/>
        </authorList>
    </citation>
    <scope>NUCLEOTIDE SEQUENCE [LARGE SCALE GENOMIC DNA]</scope>
    <source>
        <strain evidence="4">wild</strain>
    </source>
</reference>
<evidence type="ECO:0000313" key="3">
    <source>
        <dbReference type="EMBL" id="CAC5385327.1"/>
    </source>
</evidence>
<dbReference type="AlphaFoldDB" id="A0A6J8BSL8"/>
<evidence type="ECO:0000256" key="2">
    <source>
        <dbReference type="SAM" id="SignalP"/>
    </source>
</evidence>
<feature type="chain" id="PRO_5027061301" evidence="2">
    <location>
        <begin position="18"/>
        <end position="358"/>
    </location>
</feature>